<reference evidence="8" key="1">
    <citation type="journal article" date="2015" name="Nature">
        <title>Complex archaea that bridge the gap between prokaryotes and eukaryotes.</title>
        <authorList>
            <person name="Spang A."/>
            <person name="Saw J.H."/>
            <person name="Jorgensen S.L."/>
            <person name="Zaremba-Niedzwiedzka K."/>
            <person name="Martijn J."/>
            <person name="Lind A.E."/>
            <person name="van Eijk R."/>
            <person name="Schleper C."/>
            <person name="Guy L."/>
            <person name="Ettema T.J."/>
        </authorList>
    </citation>
    <scope>NUCLEOTIDE SEQUENCE</scope>
</reference>
<dbReference type="InterPro" id="IPR002052">
    <property type="entry name" value="DNA_methylase_N6_adenine_CS"/>
</dbReference>
<dbReference type="Gene3D" id="1.10.8.10">
    <property type="entry name" value="DNA helicase RuvA subunit, C-terminal domain"/>
    <property type="match status" value="1"/>
</dbReference>
<dbReference type="InterPro" id="IPR004556">
    <property type="entry name" value="HemK-like"/>
</dbReference>
<dbReference type="GO" id="GO:0003676">
    <property type="term" value="F:nucleic acid binding"/>
    <property type="evidence" value="ECO:0007669"/>
    <property type="project" value="InterPro"/>
</dbReference>
<dbReference type="NCBIfam" id="TIGR03534">
    <property type="entry name" value="RF_mod_PrmC"/>
    <property type="match status" value="1"/>
</dbReference>
<dbReference type="GO" id="GO:0032259">
    <property type="term" value="P:methylation"/>
    <property type="evidence" value="ECO:0007669"/>
    <property type="project" value="UniProtKB-KW"/>
</dbReference>
<evidence type="ECO:0000256" key="2">
    <source>
        <dbReference type="ARBA" id="ARBA00022603"/>
    </source>
</evidence>
<dbReference type="AlphaFoldDB" id="A0A0F9NY93"/>
<feature type="domain" description="Methyltransferase small" evidence="6">
    <location>
        <begin position="113"/>
        <end position="208"/>
    </location>
</feature>
<proteinExistence type="inferred from homology"/>
<name>A0A0F9NY93_9ZZZZ</name>
<organism evidence="8">
    <name type="scientific">marine sediment metagenome</name>
    <dbReference type="NCBI Taxonomy" id="412755"/>
    <lineage>
        <taxon>unclassified sequences</taxon>
        <taxon>metagenomes</taxon>
        <taxon>ecological metagenomes</taxon>
    </lineage>
</organism>
<dbReference type="PANTHER" id="PTHR18895:SF74">
    <property type="entry name" value="MTRF1L RELEASE FACTOR GLUTAMINE METHYLTRANSFERASE"/>
    <property type="match status" value="1"/>
</dbReference>
<dbReference type="HAMAP" id="MF_02126">
    <property type="entry name" value="RF_methyltr_PrmC"/>
    <property type="match status" value="1"/>
</dbReference>
<dbReference type="Pfam" id="PF05175">
    <property type="entry name" value="MTS"/>
    <property type="match status" value="1"/>
</dbReference>
<gene>
    <name evidence="8" type="ORF">LCGC14_0911360</name>
</gene>
<evidence type="ECO:0000256" key="3">
    <source>
        <dbReference type="ARBA" id="ARBA00022679"/>
    </source>
</evidence>
<comment type="catalytic activity">
    <reaction evidence="5">
        <text>L-glutaminyl-[peptide chain release factor] + S-adenosyl-L-methionine = N(5)-methyl-L-glutaminyl-[peptide chain release factor] + S-adenosyl-L-homocysteine + H(+)</text>
        <dbReference type="Rhea" id="RHEA:42896"/>
        <dbReference type="Rhea" id="RHEA-COMP:10271"/>
        <dbReference type="Rhea" id="RHEA-COMP:10272"/>
        <dbReference type="ChEBI" id="CHEBI:15378"/>
        <dbReference type="ChEBI" id="CHEBI:30011"/>
        <dbReference type="ChEBI" id="CHEBI:57856"/>
        <dbReference type="ChEBI" id="CHEBI:59789"/>
        <dbReference type="ChEBI" id="CHEBI:61891"/>
        <dbReference type="EC" id="2.1.1.297"/>
    </reaction>
</comment>
<dbReference type="InterPro" id="IPR029063">
    <property type="entry name" value="SAM-dependent_MTases_sf"/>
</dbReference>
<dbReference type="InterPro" id="IPR040758">
    <property type="entry name" value="PrmC_N"/>
</dbReference>
<dbReference type="EMBL" id="LAZR01003029">
    <property type="protein sequence ID" value="KKN22809.1"/>
    <property type="molecule type" value="Genomic_DNA"/>
</dbReference>
<comment type="caution">
    <text evidence="8">The sequence shown here is derived from an EMBL/GenBank/DDBJ whole genome shotgun (WGS) entry which is preliminary data.</text>
</comment>
<dbReference type="EC" id="2.1.1.297" evidence="1"/>
<evidence type="ECO:0000256" key="4">
    <source>
        <dbReference type="ARBA" id="ARBA00022691"/>
    </source>
</evidence>
<accession>A0A0F9NY93</accession>
<dbReference type="PANTHER" id="PTHR18895">
    <property type="entry name" value="HEMK METHYLTRANSFERASE"/>
    <property type="match status" value="1"/>
</dbReference>
<protein>
    <recommendedName>
        <fullName evidence="1">peptide chain release factor N(5)-glutamine methyltransferase</fullName>
        <ecNumber evidence="1">2.1.1.297</ecNumber>
    </recommendedName>
</protein>
<dbReference type="InterPro" id="IPR019874">
    <property type="entry name" value="RF_methyltr_PrmC"/>
</dbReference>
<evidence type="ECO:0000259" key="7">
    <source>
        <dbReference type="Pfam" id="PF17827"/>
    </source>
</evidence>
<dbReference type="PROSITE" id="PS00092">
    <property type="entry name" value="N6_MTASE"/>
    <property type="match status" value="1"/>
</dbReference>
<evidence type="ECO:0000313" key="8">
    <source>
        <dbReference type="EMBL" id="KKN22809.1"/>
    </source>
</evidence>
<dbReference type="CDD" id="cd02440">
    <property type="entry name" value="AdoMet_MTases"/>
    <property type="match status" value="1"/>
</dbReference>
<keyword evidence="3" id="KW-0808">Transferase</keyword>
<dbReference type="Gene3D" id="3.40.50.150">
    <property type="entry name" value="Vaccinia Virus protein VP39"/>
    <property type="match status" value="1"/>
</dbReference>
<dbReference type="InterPro" id="IPR007848">
    <property type="entry name" value="Small_mtfrase_dom"/>
</dbReference>
<dbReference type="InterPro" id="IPR050320">
    <property type="entry name" value="N5-glutamine_MTase"/>
</dbReference>
<evidence type="ECO:0000256" key="5">
    <source>
        <dbReference type="ARBA" id="ARBA00048391"/>
    </source>
</evidence>
<keyword evidence="2" id="KW-0489">Methyltransferase</keyword>
<sequence length="287" mass="33139">MLLKEIKEIYHKELDQIYPKEEVDSFFAMLIAHHLNLERFVLAMQPNLTITKDEEKPLFEALSLLRLHHPIQYIIGTAHFMDMEFNVDENVLIPRPETEELVRWIIEDFRSIETAEKLTILDIGTGSGCVAVSLAKNLPAFEVHALDVSFEALEVARKNAIANTVDVEFFEVDILKSWDTESKYDIIVSNPPYVRNSEKREMHQNVIAHEPGLALYVADENPLMFYSAIVGLTKKHLKKNGCLYLEINQYLGKETKQLLRNSKFSEITLRKDMFGNDRMIKACDLKI</sequence>
<dbReference type="Pfam" id="PF17827">
    <property type="entry name" value="PrmC_N"/>
    <property type="match status" value="1"/>
</dbReference>
<dbReference type="GO" id="GO:0102559">
    <property type="term" value="F:peptide chain release factor N(5)-glutamine methyltransferase activity"/>
    <property type="evidence" value="ECO:0007669"/>
    <property type="project" value="UniProtKB-EC"/>
</dbReference>
<feature type="domain" description="Release factor glutamine methyltransferase N-terminal" evidence="7">
    <location>
        <begin position="19"/>
        <end position="76"/>
    </location>
</feature>
<evidence type="ECO:0000259" key="6">
    <source>
        <dbReference type="Pfam" id="PF05175"/>
    </source>
</evidence>
<evidence type="ECO:0000256" key="1">
    <source>
        <dbReference type="ARBA" id="ARBA00012771"/>
    </source>
</evidence>
<keyword evidence="4" id="KW-0949">S-adenosyl-L-methionine</keyword>
<dbReference type="NCBIfam" id="TIGR00536">
    <property type="entry name" value="hemK_fam"/>
    <property type="match status" value="1"/>
</dbReference>
<dbReference type="SUPFAM" id="SSF53335">
    <property type="entry name" value="S-adenosyl-L-methionine-dependent methyltransferases"/>
    <property type="match status" value="1"/>
</dbReference>